<dbReference type="AlphaFoldDB" id="A0A368GYW4"/>
<keyword evidence="2" id="KW-1185">Reference proteome</keyword>
<reference evidence="1 2" key="1">
    <citation type="submission" date="2014-10" db="EMBL/GenBank/DDBJ databases">
        <title>Draft genome of the hookworm Ancylostoma caninum.</title>
        <authorList>
            <person name="Mitreva M."/>
        </authorList>
    </citation>
    <scope>NUCLEOTIDE SEQUENCE [LARGE SCALE GENOMIC DNA]</scope>
    <source>
        <strain evidence="1 2">Baltimore</strain>
    </source>
</reference>
<dbReference type="OrthoDB" id="5872919at2759"/>
<sequence length="100" mass="11129">MSAPEAQTPSSDDNILTRHKHIAESIEMIRVKKDQLLRTLRGLSTSENVRFCVWTIALDQGVSRTYGMAPLGEISSAEVGTSTLDHVLWLKKWTRSGVFG</sequence>
<comment type="caution">
    <text evidence="1">The sequence shown here is derived from an EMBL/GenBank/DDBJ whole genome shotgun (WGS) entry which is preliminary data.</text>
</comment>
<accession>A0A368GYW4</accession>
<gene>
    <name evidence="1" type="ORF">ANCCAN_05751</name>
</gene>
<protein>
    <submittedName>
        <fullName evidence="1">Uncharacterized protein</fullName>
    </submittedName>
</protein>
<evidence type="ECO:0000313" key="2">
    <source>
        <dbReference type="Proteomes" id="UP000252519"/>
    </source>
</evidence>
<dbReference type="Proteomes" id="UP000252519">
    <property type="component" value="Unassembled WGS sequence"/>
</dbReference>
<evidence type="ECO:0000313" key="1">
    <source>
        <dbReference type="EMBL" id="RCN48205.1"/>
    </source>
</evidence>
<organism evidence="1 2">
    <name type="scientific">Ancylostoma caninum</name>
    <name type="common">Dog hookworm</name>
    <dbReference type="NCBI Taxonomy" id="29170"/>
    <lineage>
        <taxon>Eukaryota</taxon>
        <taxon>Metazoa</taxon>
        <taxon>Ecdysozoa</taxon>
        <taxon>Nematoda</taxon>
        <taxon>Chromadorea</taxon>
        <taxon>Rhabditida</taxon>
        <taxon>Rhabditina</taxon>
        <taxon>Rhabditomorpha</taxon>
        <taxon>Strongyloidea</taxon>
        <taxon>Ancylostomatidae</taxon>
        <taxon>Ancylostomatinae</taxon>
        <taxon>Ancylostoma</taxon>
    </lineage>
</organism>
<dbReference type="EMBL" id="JOJR01000050">
    <property type="protein sequence ID" value="RCN48205.1"/>
    <property type="molecule type" value="Genomic_DNA"/>
</dbReference>
<proteinExistence type="predicted"/>
<name>A0A368GYW4_ANCCA</name>